<keyword evidence="3" id="KW-0274">FAD</keyword>
<gene>
    <name evidence="4" type="ORF">LITE_LOCUS40826</name>
</gene>
<keyword evidence="2" id="KW-0285">Flavoprotein</keyword>
<comment type="cofactor">
    <cofactor evidence="1">
        <name>FAD</name>
        <dbReference type="ChEBI" id="CHEBI:57692"/>
    </cofactor>
</comment>
<dbReference type="PANTHER" id="PTHR45968:SF3">
    <property type="entry name" value="OS04G0573100 PROTEIN"/>
    <property type="match status" value="1"/>
</dbReference>
<accession>A0AAV0PZ65</accession>
<evidence type="ECO:0000313" key="4">
    <source>
        <dbReference type="EMBL" id="CAI0476544.1"/>
    </source>
</evidence>
<dbReference type="Proteomes" id="UP001154282">
    <property type="component" value="Unassembled WGS sequence"/>
</dbReference>
<organism evidence="4 5">
    <name type="scientific">Linum tenue</name>
    <dbReference type="NCBI Taxonomy" id="586396"/>
    <lineage>
        <taxon>Eukaryota</taxon>
        <taxon>Viridiplantae</taxon>
        <taxon>Streptophyta</taxon>
        <taxon>Embryophyta</taxon>
        <taxon>Tracheophyta</taxon>
        <taxon>Spermatophyta</taxon>
        <taxon>Magnoliopsida</taxon>
        <taxon>eudicotyledons</taxon>
        <taxon>Gunneridae</taxon>
        <taxon>Pentapetalae</taxon>
        <taxon>rosids</taxon>
        <taxon>fabids</taxon>
        <taxon>Malpighiales</taxon>
        <taxon>Linaceae</taxon>
        <taxon>Linum</taxon>
    </lineage>
</organism>
<evidence type="ECO:0000313" key="5">
    <source>
        <dbReference type="Proteomes" id="UP001154282"/>
    </source>
</evidence>
<dbReference type="Gene3D" id="3.50.50.60">
    <property type="entry name" value="FAD/NAD(P)-binding domain"/>
    <property type="match status" value="1"/>
</dbReference>
<dbReference type="AlphaFoldDB" id="A0AAV0PZ65"/>
<comment type="caution">
    <text evidence="4">The sequence shown here is derived from an EMBL/GenBank/DDBJ whole genome shotgun (WGS) entry which is preliminary data.</text>
</comment>
<proteinExistence type="predicted"/>
<protein>
    <submittedName>
        <fullName evidence="4">Uncharacterized protein</fullName>
    </submittedName>
</protein>
<dbReference type="SUPFAM" id="SSF54373">
    <property type="entry name" value="FAD-linked reductases, C-terminal domain"/>
    <property type="match status" value="1"/>
</dbReference>
<dbReference type="EMBL" id="CAMGYJ010000009">
    <property type="protein sequence ID" value="CAI0476544.1"/>
    <property type="molecule type" value="Genomic_DNA"/>
</dbReference>
<reference evidence="4" key="1">
    <citation type="submission" date="2022-08" db="EMBL/GenBank/DDBJ databases">
        <authorList>
            <person name="Gutierrez-Valencia J."/>
        </authorList>
    </citation>
    <scope>NUCLEOTIDE SEQUENCE</scope>
</reference>
<dbReference type="Gene3D" id="3.30.410.40">
    <property type="match status" value="1"/>
</dbReference>
<keyword evidence="5" id="KW-1185">Reference proteome</keyword>
<evidence type="ECO:0000256" key="1">
    <source>
        <dbReference type="ARBA" id="ARBA00001974"/>
    </source>
</evidence>
<dbReference type="PANTHER" id="PTHR45968">
    <property type="entry name" value="OSJNBA0019K04.7 PROTEIN"/>
    <property type="match status" value="1"/>
</dbReference>
<evidence type="ECO:0000256" key="2">
    <source>
        <dbReference type="ARBA" id="ARBA00022630"/>
    </source>
</evidence>
<dbReference type="InterPro" id="IPR036188">
    <property type="entry name" value="FAD/NAD-bd_sf"/>
</dbReference>
<evidence type="ECO:0000256" key="3">
    <source>
        <dbReference type="ARBA" id="ARBA00022827"/>
    </source>
</evidence>
<sequence>MSTLPPNQRTPEALERAIYNMSKLDRAAFRGGFILENIMGSISTGHLELTSKNPNVNPFVTFNYFKLP</sequence>
<dbReference type="InterPro" id="IPR051871">
    <property type="entry name" value="GMC_Oxidoreductase-Related"/>
</dbReference>
<name>A0AAV0PZ65_9ROSI</name>